<evidence type="ECO:0000256" key="1">
    <source>
        <dbReference type="ARBA" id="ARBA00004651"/>
    </source>
</evidence>
<gene>
    <name evidence="8" type="ORF">LCGC14_0571500</name>
</gene>
<keyword evidence="2" id="KW-1003">Cell membrane</keyword>
<feature type="transmembrane region" description="Helical" evidence="6">
    <location>
        <begin position="171"/>
        <end position="194"/>
    </location>
</feature>
<feature type="transmembrane region" description="Helical" evidence="6">
    <location>
        <begin position="53"/>
        <end position="75"/>
    </location>
</feature>
<evidence type="ECO:0000256" key="5">
    <source>
        <dbReference type="ARBA" id="ARBA00023136"/>
    </source>
</evidence>
<name>A0A0F9RP52_9ZZZZ</name>
<comment type="subcellular location">
    <subcellularLocation>
        <location evidence="1">Cell membrane</location>
        <topology evidence="1">Multi-pass membrane protein</topology>
    </subcellularLocation>
</comment>
<dbReference type="GO" id="GO:0005886">
    <property type="term" value="C:plasma membrane"/>
    <property type="evidence" value="ECO:0007669"/>
    <property type="project" value="UniProtKB-SubCell"/>
</dbReference>
<sequence length="214" mass="23440">MLWIKDYLLTLVEQYGVIALFVSITLETLGLPVPGESALMVFAGAAGAGKISIWHVVLAAYVAAVLGDNIGYLIGRRYGRAVILRYGGKVGVTSEKYTKAEQVADKYGAFMVIAARFVVVLRQLNGLVAGSTGMHWARFLAANLIGAALWVGFWSTLAYQFGHSAAIVPFILQHLSVVAMIVVPTMIVLLFFVYRHMKREKYSEDDQPIDPNVD</sequence>
<organism evidence="8">
    <name type="scientific">marine sediment metagenome</name>
    <dbReference type="NCBI Taxonomy" id="412755"/>
    <lineage>
        <taxon>unclassified sequences</taxon>
        <taxon>metagenomes</taxon>
        <taxon>ecological metagenomes</taxon>
    </lineage>
</organism>
<evidence type="ECO:0000259" key="7">
    <source>
        <dbReference type="Pfam" id="PF09335"/>
    </source>
</evidence>
<evidence type="ECO:0000256" key="2">
    <source>
        <dbReference type="ARBA" id="ARBA00022475"/>
    </source>
</evidence>
<keyword evidence="5 6" id="KW-0472">Membrane</keyword>
<reference evidence="8" key="1">
    <citation type="journal article" date="2015" name="Nature">
        <title>Complex archaea that bridge the gap between prokaryotes and eukaryotes.</title>
        <authorList>
            <person name="Spang A."/>
            <person name="Saw J.H."/>
            <person name="Jorgensen S.L."/>
            <person name="Zaremba-Niedzwiedzka K."/>
            <person name="Martijn J."/>
            <person name="Lind A.E."/>
            <person name="van Eijk R."/>
            <person name="Schleper C."/>
            <person name="Guy L."/>
            <person name="Ettema T.J."/>
        </authorList>
    </citation>
    <scope>NUCLEOTIDE SEQUENCE</scope>
</reference>
<evidence type="ECO:0000256" key="6">
    <source>
        <dbReference type="SAM" id="Phobius"/>
    </source>
</evidence>
<dbReference type="InterPro" id="IPR032816">
    <property type="entry name" value="VTT_dom"/>
</dbReference>
<keyword evidence="3 6" id="KW-0812">Transmembrane</keyword>
<proteinExistence type="predicted"/>
<keyword evidence="4 6" id="KW-1133">Transmembrane helix</keyword>
<dbReference type="AlphaFoldDB" id="A0A0F9RP52"/>
<feature type="domain" description="VTT" evidence="7">
    <location>
        <begin position="37"/>
        <end position="159"/>
    </location>
</feature>
<dbReference type="EMBL" id="LAZR01000840">
    <property type="protein sequence ID" value="KKN56504.1"/>
    <property type="molecule type" value="Genomic_DNA"/>
</dbReference>
<feature type="transmembrane region" description="Helical" evidence="6">
    <location>
        <begin position="12"/>
        <end position="33"/>
    </location>
</feature>
<evidence type="ECO:0000313" key="8">
    <source>
        <dbReference type="EMBL" id="KKN56504.1"/>
    </source>
</evidence>
<evidence type="ECO:0000256" key="3">
    <source>
        <dbReference type="ARBA" id="ARBA00022692"/>
    </source>
</evidence>
<dbReference type="PANTHER" id="PTHR42709:SF6">
    <property type="entry name" value="UNDECAPRENYL PHOSPHATE TRANSPORTER A"/>
    <property type="match status" value="1"/>
</dbReference>
<feature type="transmembrane region" description="Helical" evidence="6">
    <location>
        <begin position="139"/>
        <end position="159"/>
    </location>
</feature>
<dbReference type="Pfam" id="PF09335">
    <property type="entry name" value="VTT_dom"/>
    <property type="match status" value="1"/>
</dbReference>
<dbReference type="PANTHER" id="PTHR42709">
    <property type="entry name" value="ALKALINE PHOSPHATASE LIKE PROTEIN"/>
    <property type="match status" value="1"/>
</dbReference>
<dbReference type="InterPro" id="IPR051311">
    <property type="entry name" value="DedA_domain"/>
</dbReference>
<accession>A0A0F9RP52</accession>
<evidence type="ECO:0000256" key="4">
    <source>
        <dbReference type="ARBA" id="ARBA00022989"/>
    </source>
</evidence>
<protein>
    <recommendedName>
        <fullName evidence="7">VTT domain-containing protein</fullName>
    </recommendedName>
</protein>
<comment type="caution">
    <text evidence="8">The sequence shown here is derived from an EMBL/GenBank/DDBJ whole genome shotgun (WGS) entry which is preliminary data.</text>
</comment>